<comment type="caution">
    <text evidence="3">The sequence shown here is derived from an EMBL/GenBank/DDBJ whole genome shotgun (WGS) entry which is preliminary data.</text>
</comment>
<dbReference type="EMBL" id="JANPWB010000007">
    <property type="protein sequence ID" value="KAJ1172213.1"/>
    <property type="molecule type" value="Genomic_DNA"/>
</dbReference>
<dbReference type="Proteomes" id="UP001066276">
    <property type="component" value="Chromosome 4_1"/>
</dbReference>
<evidence type="ECO:0000313" key="3">
    <source>
        <dbReference type="EMBL" id="KAJ1172213.1"/>
    </source>
</evidence>
<accession>A0AAV7T714</accession>
<sequence length="243" mass="27928">MEERVVASCLWLKQWSKMTEKEGCLEVPEHGTLNIRILENLWRVLNVQKPPLRPAQFEALVIWELMAIRHQQQKFERRMRKAEKTLAEARWDSTQRVWRREIAEGVRMFPAITQEGGTQREKATCKTDKGSSREKETKKSWAEADVSEDDELLNQLLHDRPPPYALDDNRPSTSAGPVNLMQNQETTNTVQVNTVATPVQMQNRVSVSTAPEMQSQLQPPPVQRLYPDVPVQETTTNLMVNSA</sequence>
<proteinExistence type="predicted"/>
<feature type="region of interest" description="Disordered" evidence="2">
    <location>
        <begin position="113"/>
        <end position="147"/>
    </location>
</feature>
<dbReference type="AlphaFoldDB" id="A0AAV7T714"/>
<feature type="compositionally biased region" description="Basic and acidic residues" evidence="2">
    <location>
        <begin position="118"/>
        <end position="142"/>
    </location>
</feature>
<keyword evidence="4" id="KW-1185">Reference proteome</keyword>
<keyword evidence="1" id="KW-0175">Coiled coil</keyword>
<protein>
    <submittedName>
        <fullName evidence="3">Uncharacterized protein</fullName>
    </submittedName>
</protein>
<reference evidence="3" key="1">
    <citation type="journal article" date="2022" name="bioRxiv">
        <title>Sequencing and chromosome-scale assembly of the giantPleurodeles waltlgenome.</title>
        <authorList>
            <person name="Brown T."/>
            <person name="Elewa A."/>
            <person name="Iarovenko S."/>
            <person name="Subramanian E."/>
            <person name="Araus A.J."/>
            <person name="Petzold A."/>
            <person name="Susuki M."/>
            <person name="Suzuki K.-i.T."/>
            <person name="Hayashi T."/>
            <person name="Toyoda A."/>
            <person name="Oliveira C."/>
            <person name="Osipova E."/>
            <person name="Leigh N.D."/>
            <person name="Simon A."/>
            <person name="Yun M.H."/>
        </authorList>
    </citation>
    <scope>NUCLEOTIDE SEQUENCE</scope>
    <source>
        <strain evidence="3">20211129_DDA</strain>
        <tissue evidence="3">Liver</tissue>
    </source>
</reference>
<organism evidence="3 4">
    <name type="scientific">Pleurodeles waltl</name>
    <name type="common">Iberian ribbed newt</name>
    <dbReference type="NCBI Taxonomy" id="8319"/>
    <lineage>
        <taxon>Eukaryota</taxon>
        <taxon>Metazoa</taxon>
        <taxon>Chordata</taxon>
        <taxon>Craniata</taxon>
        <taxon>Vertebrata</taxon>
        <taxon>Euteleostomi</taxon>
        <taxon>Amphibia</taxon>
        <taxon>Batrachia</taxon>
        <taxon>Caudata</taxon>
        <taxon>Salamandroidea</taxon>
        <taxon>Salamandridae</taxon>
        <taxon>Pleurodelinae</taxon>
        <taxon>Pleurodeles</taxon>
    </lineage>
</organism>
<evidence type="ECO:0000313" key="4">
    <source>
        <dbReference type="Proteomes" id="UP001066276"/>
    </source>
</evidence>
<evidence type="ECO:0000256" key="1">
    <source>
        <dbReference type="SAM" id="Coils"/>
    </source>
</evidence>
<gene>
    <name evidence="3" type="ORF">NDU88_004061</name>
</gene>
<evidence type="ECO:0000256" key="2">
    <source>
        <dbReference type="SAM" id="MobiDB-lite"/>
    </source>
</evidence>
<name>A0AAV7T714_PLEWA</name>
<feature type="coiled-coil region" evidence="1">
    <location>
        <begin position="65"/>
        <end position="92"/>
    </location>
</feature>